<evidence type="ECO:0000256" key="1">
    <source>
        <dbReference type="SAM" id="SignalP"/>
    </source>
</evidence>
<dbReference type="RefSeq" id="WP_248159982.1">
    <property type="nucleotide sequence ID" value="NZ_JALNMJ010000038.1"/>
</dbReference>
<accession>A0ABT0H2Y5</accession>
<keyword evidence="1" id="KW-0732">Signal</keyword>
<organism evidence="3 4">
    <name type="scientific">Roseibium sediminicola</name>
    <dbReference type="NCBI Taxonomy" id="2933272"/>
    <lineage>
        <taxon>Bacteria</taxon>
        <taxon>Pseudomonadati</taxon>
        <taxon>Pseudomonadota</taxon>
        <taxon>Alphaproteobacteria</taxon>
        <taxon>Hyphomicrobiales</taxon>
        <taxon>Stappiaceae</taxon>
        <taxon>Roseibium</taxon>
    </lineage>
</organism>
<keyword evidence="4" id="KW-1185">Reference proteome</keyword>
<dbReference type="SUPFAM" id="SSF53807">
    <property type="entry name" value="Helical backbone' metal receptor"/>
    <property type="match status" value="1"/>
</dbReference>
<sequence length="346" mass="37491">MSKSITRALSACSLALVFATAADNLLAQETNYPLEIENCGRTLQIAGPPEKAVTVGQGLTEIMLRLGLKDHIAGTSLWLVPLPEDLKEQGGNLPRLADNSPAFEAVLKVRPQIVLNEWSDDINENGGRVGSFEQFPDFGIATYTSPSECAKSTPTEGDGDGARDKAWSVDLLERSIFELAQIFDVQEAGDKLIADNRARIEAAAANAAELKAKDVSVLYWFSSPADVEGEAYVAGQLGAPGWISSVVGVRNVIESNEEWPLVGWETIVQLDPTVIVLATMERRRQPADDVEVRRHFLMTDPVANQLTAVREGNLIEMDAQSMNPTLRSVDGVEVLAQGLRAHGLTE</sequence>
<dbReference type="PROSITE" id="PS50983">
    <property type="entry name" value="FE_B12_PBP"/>
    <property type="match status" value="1"/>
</dbReference>
<protein>
    <submittedName>
        <fullName evidence="3">ABC transporter substrate-binding protein</fullName>
    </submittedName>
</protein>
<dbReference type="PANTHER" id="PTHR30535">
    <property type="entry name" value="VITAMIN B12-BINDING PROTEIN"/>
    <property type="match status" value="1"/>
</dbReference>
<evidence type="ECO:0000259" key="2">
    <source>
        <dbReference type="PROSITE" id="PS50983"/>
    </source>
</evidence>
<feature type="signal peptide" evidence="1">
    <location>
        <begin position="1"/>
        <end position="21"/>
    </location>
</feature>
<evidence type="ECO:0000313" key="3">
    <source>
        <dbReference type="EMBL" id="MCK7616034.1"/>
    </source>
</evidence>
<dbReference type="Gene3D" id="3.40.50.1980">
    <property type="entry name" value="Nitrogenase molybdenum iron protein domain"/>
    <property type="match status" value="2"/>
</dbReference>
<proteinExistence type="predicted"/>
<comment type="caution">
    <text evidence="3">The sequence shown here is derived from an EMBL/GenBank/DDBJ whole genome shotgun (WGS) entry which is preliminary data.</text>
</comment>
<dbReference type="InterPro" id="IPR050902">
    <property type="entry name" value="ABC_Transporter_SBP"/>
</dbReference>
<feature type="chain" id="PRO_5047096679" evidence="1">
    <location>
        <begin position="22"/>
        <end position="346"/>
    </location>
</feature>
<feature type="domain" description="Fe/B12 periplasmic-binding" evidence="2">
    <location>
        <begin position="51"/>
        <end position="346"/>
    </location>
</feature>
<reference evidence="3" key="1">
    <citation type="submission" date="2022-04" db="EMBL/GenBank/DDBJ databases">
        <title>Roseibium sp. CAU 1639 isolated from mud.</title>
        <authorList>
            <person name="Kim W."/>
        </authorList>
    </citation>
    <scope>NUCLEOTIDE SEQUENCE</scope>
    <source>
        <strain evidence="3">CAU 1639</strain>
    </source>
</reference>
<dbReference type="Proteomes" id="UP001431221">
    <property type="component" value="Unassembled WGS sequence"/>
</dbReference>
<evidence type="ECO:0000313" key="4">
    <source>
        <dbReference type="Proteomes" id="UP001431221"/>
    </source>
</evidence>
<dbReference type="InterPro" id="IPR002491">
    <property type="entry name" value="ABC_transptr_periplasmic_BD"/>
</dbReference>
<dbReference type="EMBL" id="JALNMJ010000038">
    <property type="protein sequence ID" value="MCK7616034.1"/>
    <property type="molecule type" value="Genomic_DNA"/>
</dbReference>
<name>A0ABT0H2Y5_9HYPH</name>
<gene>
    <name evidence="3" type="ORF">M0H32_28080</name>
</gene>
<dbReference type="Pfam" id="PF01497">
    <property type="entry name" value="Peripla_BP_2"/>
    <property type="match status" value="1"/>
</dbReference>
<dbReference type="PANTHER" id="PTHR30535:SF7">
    <property type="entry name" value="IRON(III) DICITRATE-BINDING PROTEIN"/>
    <property type="match status" value="1"/>
</dbReference>